<dbReference type="GO" id="GO:0045944">
    <property type="term" value="P:positive regulation of transcription by RNA polymerase II"/>
    <property type="evidence" value="ECO:0007669"/>
    <property type="project" value="TreeGrafter"/>
</dbReference>
<dbReference type="GO" id="GO:0000122">
    <property type="term" value="P:negative regulation of transcription by RNA polymerase II"/>
    <property type="evidence" value="ECO:0007669"/>
    <property type="project" value="TreeGrafter"/>
</dbReference>
<gene>
    <name evidence="9" type="ORF">FDP41_007619</name>
</gene>
<feature type="region of interest" description="Disordered" evidence="7">
    <location>
        <begin position="254"/>
        <end position="287"/>
    </location>
</feature>
<evidence type="ECO:0000313" key="9">
    <source>
        <dbReference type="EMBL" id="KAF0983704.1"/>
    </source>
</evidence>
<dbReference type="PRINTS" id="PR00619">
    <property type="entry name" value="GATAZNFINGER"/>
</dbReference>
<keyword evidence="5" id="KW-0539">Nucleus</keyword>
<dbReference type="VEuPathDB" id="AmoebaDB:NF0015840"/>
<dbReference type="PANTHER" id="PTHR10071:SF281">
    <property type="entry name" value="BOX A-BINDING FACTOR-RELATED"/>
    <property type="match status" value="1"/>
</dbReference>
<dbReference type="GeneID" id="68114837"/>
<dbReference type="VEuPathDB" id="AmoebaDB:NfTy_007130"/>
<dbReference type="PROSITE" id="PS50114">
    <property type="entry name" value="GATA_ZN_FINGER_2"/>
    <property type="match status" value="1"/>
</dbReference>
<dbReference type="Pfam" id="PF00320">
    <property type="entry name" value="GATA"/>
    <property type="match status" value="1"/>
</dbReference>
<comment type="subcellular location">
    <subcellularLocation>
        <location evidence="1">Nucleus</location>
    </subcellularLocation>
</comment>
<proteinExistence type="predicted"/>
<dbReference type="SMART" id="SM00401">
    <property type="entry name" value="ZnF_GATA"/>
    <property type="match status" value="1"/>
</dbReference>
<keyword evidence="2" id="KW-0479">Metal-binding</keyword>
<organism evidence="9 10">
    <name type="scientific">Naegleria fowleri</name>
    <name type="common">Brain eating amoeba</name>
    <dbReference type="NCBI Taxonomy" id="5763"/>
    <lineage>
        <taxon>Eukaryota</taxon>
        <taxon>Discoba</taxon>
        <taxon>Heterolobosea</taxon>
        <taxon>Tetramitia</taxon>
        <taxon>Eutetramitia</taxon>
        <taxon>Vahlkampfiidae</taxon>
        <taxon>Naegleria</taxon>
    </lineage>
</organism>
<dbReference type="VEuPathDB" id="AmoebaDB:FDP41_007619"/>
<keyword evidence="3 6" id="KW-0863">Zinc-finger</keyword>
<evidence type="ECO:0000256" key="6">
    <source>
        <dbReference type="PROSITE-ProRule" id="PRU00094"/>
    </source>
</evidence>
<dbReference type="GO" id="GO:0000981">
    <property type="term" value="F:DNA-binding transcription factor activity, RNA polymerase II-specific"/>
    <property type="evidence" value="ECO:0007669"/>
    <property type="project" value="TreeGrafter"/>
</dbReference>
<dbReference type="EMBL" id="VFQX01000004">
    <property type="protein sequence ID" value="KAF0983704.1"/>
    <property type="molecule type" value="Genomic_DNA"/>
</dbReference>
<dbReference type="AlphaFoldDB" id="A0A6A5CAW6"/>
<reference evidence="9 10" key="1">
    <citation type="journal article" date="2019" name="Sci. Rep.">
        <title>Nanopore sequencing improves the draft genome of the human pathogenic amoeba Naegleria fowleri.</title>
        <authorList>
            <person name="Liechti N."/>
            <person name="Schurch N."/>
            <person name="Bruggmann R."/>
            <person name="Wittwer M."/>
        </authorList>
    </citation>
    <scope>NUCLEOTIDE SEQUENCE [LARGE SCALE GENOMIC DNA]</scope>
    <source>
        <strain evidence="9 10">ATCC 30894</strain>
    </source>
</reference>
<feature type="compositionally biased region" description="Basic residues" evidence="7">
    <location>
        <begin position="226"/>
        <end position="235"/>
    </location>
</feature>
<keyword evidence="4" id="KW-0862">Zinc</keyword>
<evidence type="ECO:0000313" key="10">
    <source>
        <dbReference type="Proteomes" id="UP000444721"/>
    </source>
</evidence>
<dbReference type="InterPro" id="IPR013088">
    <property type="entry name" value="Znf_NHR/GATA"/>
</dbReference>
<feature type="compositionally biased region" description="Low complexity" evidence="7">
    <location>
        <begin position="106"/>
        <end position="136"/>
    </location>
</feature>
<comment type="caution">
    <text evidence="9">The sequence shown here is derived from an EMBL/GenBank/DDBJ whole genome shotgun (WGS) entry which is preliminary data.</text>
</comment>
<dbReference type="OrthoDB" id="515401at2759"/>
<evidence type="ECO:0000256" key="5">
    <source>
        <dbReference type="ARBA" id="ARBA00023242"/>
    </source>
</evidence>
<dbReference type="GO" id="GO:0008270">
    <property type="term" value="F:zinc ion binding"/>
    <property type="evidence" value="ECO:0007669"/>
    <property type="project" value="UniProtKB-KW"/>
</dbReference>
<keyword evidence="10" id="KW-1185">Reference proteome</keyword>
<evidence type="ECO:0000256" key="1">
    <source>
        <dbReference type="ARBA" id="ARBA00004123"/>
    </source>
</evidence>
<dbReference type="GO" id="GO:0000978">
    <property type="term" value="F:RNA polymerase II cis-regulatory region sequence-specific DNA binding"/>
    <property type="evidence" value="ECO:0007669"/>
    <property type="project" value="TreeGrafter"/>
</dbReference>
<feature type="region of interest" description="Disordered" evidence="7">
    <location>
        <begin position="97"/>
        <end position="139"/>
    </location>
</feature>
<dbReference type="CDD" id="cd00202">
    <property type="entry name" value="ZnF_GATA"/>
    <property type="match status" value="1"/>
</dbReference>
<dbReference type="InterPro" id="IPR000679">
    <property type="entry name" value="Znf_GATA"/>
</dbReference>
<evidence type="ECO:0000259" key="8">
    <source>
        <dbReference type="PROSITE" id="PS50114"/>
    </source>
</evidence>
<dbReference type="GO" id="GO:0005634">
    <property type="term" value="C:nucleus"/>
    <property type="evidence" value="ECO:0007669"/>
    <property type="project" value="UniProtKB-SubCell"/>
</dbReference>
<sequence length="378" mass="42461">MKTNHCLSSKFLSFGGGDEHQASVSYDDDVNGHKVHKNQSVVVVQHRMKENGDSTSSSSLPHTLSIQEEEEEIEEDYDSFPFHFVMQSDSMSMVMDSPPPFDTHLTSTTTSFQEPTTSSSISSSSSPTSTNNNNTTKRAYIRKSVNTRCVNCSTCTTPMWRKNHEGKPLCNKCGLYALRYGIDRPLVPTLKSGRKRKLSEEGTKSFVSSHHHGENSEDFLLDDSNKKKKKKKQHGRRMDEHSVCLHSNFIPTTNSQQLSSSSVTSTTTTTSITSSSSNKDQNSKHHKAEEAIVVGGWSSLSELKDRLKEASERYPDIIHTMISIIRKLVVTQPQVESQLLQKQLAFHGNLENNHQACEPYMQDAFQENCCFLEMNSLK</sequence>
<evidence type="ECO:0000256" key="7">
    <source>
        <dbReference type="SAM" id="MobiDB-lite"/>
    </source>
</evidence>
<evidence type="ECO:0000256" key="3">
    <source>
        <dbReference type="ARBA" id="ARBA00022771"/>
    </source>
</evidence>
<evidence type="ECO:0000256" key="2">
    <source>
        <dbReference type="ARBA" id="ARBA00022723"/>
    </source>
</evidence>
<dbReference type="SUPFAM" id="SSF57716">
    <property type="entry name" value="Glucocorticoid receptor-like (DNA-binding domain)"/>
    <property type="match status" value="1"/>
</dbReference>
<feature type="compositionally biased region" description="Low complexity" evidence="7">
    <location>
        <begin position="254"/>
        <end position="280"/>
    </location>
</feature>
<protein>
    <recommendedName>
        <fullName evidence="8">GATA-type domain-containing protein</fullName>
    </recommendedName>
</protein>
<dbReference type="InterPro" id="IPR039355">
    <property type="entry name" value="Transcription_factor_GATA"/>
</dbReference>
<dbReference type="Gene3D" id="3.30.50.10">
    <property type="entry name" value="Erythroid Transcription Factor GATA-1, subunit A"/>
    <property type="match status" value="1"/>
</dbReference>
<feature type="region of interest" description="Disordered" evidence="7">
    <location>
        <begin position="192"/>
        <end position="242"/>
    </location>
</feature>
<dbReference type="RefSeq" id="XP_044568417.1">
    <property type="nucleotide sequence ID" value="XM_044711383.1"/>
</dbReference>
<dbReference type="PANTHER" id="PTHR10071">
    <property type="entry name" value="TRANSCRIPTION FACTOR GATA FAMILY MEMBER"/>
    <property type="match status" value="1"/>
</dbReference>
<evidence type="ECO:0000256" key="4">
    <source>
        <dbReference type="ARBA" id="ARBA00022833"/>
    </source>
</evidence>
<accession>A0A6A5CAW6</accession>
<dbReference type="Proteomes" id="UP000444721">
    <property type="component" value="Unassembled WGS sequence"/>
</dbReference>
<name>A0A6A5CAW6_NAEFO</name>
<feature type="domain" description="GATA-type" evidence="8">
    <location>
        <begin position="143"/>
        <end position="196"/>
    </location>
</feature>